<sequence length="81" mass="9576">MVVRRRRQNSCRHLLKNFDDSFGGEISRLRIRSESNPILVSSSKILISKGHEPKMCHQVLYHERFLMQMGSSNEMDYSYDE</sequence>
<evidence type="ECO:0000313" key="1">
    <source>
        <dbReference type="EMBL" id="GFY60770.1"/>
    </source>
</evidence>
<dbReference type="AlphaFoldDB" id="A0A8X6XVJ3"/>
<dbReference type="EMBL" id="BMAV01013283">
    <property type="protein sequence ID" value="GFY60770.1"/>
    <property type="molecule type" value="Genomic_DNA"/>
</dbReference>
<proteinExistence type="predicted"/>
<name>A0A8X6XVJ3_9ARAC</name>
<gene>
    <name evidence="1" type="ORF">TNIN_220151</name>
</gene>
<comment type="caution">
    <text evidence="1">The sequence shown here is derived from an EMBL/GenBank/DDBJ whole genome shotgun (WGS) entry which is preliminary data.</text>
</comment>
<keyword evidence="2" id="KW-1185">Reference proteome</keyword>
<organism evidence="1 2">
    <name type="scientific">Trichonephila inaurata madagascariensis</name>
    <dbReference type="NCBI Taxonomy" id="2747483"/>
    <lineage>
        <taxon>Eukaryota</taxon>
        <taxon>Metazoa</taxon>
        <taxon>Ecdysozoa</taxon>
        <taxon>Arthropoda</taxon>
        <taxon>Chelicerata</taxon>
        <taxon>Arachnida</taxon>
        <taxon>Araneae</taxon>
        <taxon>Araneomorphae</taxon>
        <taxon>Entelegynae</taxon>
        <taxon>Araneoidea</taxon>
        <taxon>Nephilidae</taxon>
        <taxon>Trichonephila</taxon>
        <taxon>Trichonephila inaurata</taxon>
    </lineage>
</organism>
<evidence type="ECO:0000313" key="2">
    <source>
        <dbReference type="Proteomes" id="UP000886998"/>
    </source>
</evidence>
<reference evidence="1" key="1">
    <citation type="submission" date="2020-08" db="EMBL/GenBank/DDBJ databases">
        <title>Multicomponent nature underlies the extraordinary mechanical properties of spider dragline silk.</title>
        <authorList>
            <person name="Kono N."/>
            <person name="Nakamura H."/>
            <person name="Mori M."/>
            <person name="Yoshida Y."/>
            <person name="Ohtoshi R."/>
            <person name="Malay A.D."/>
            <person name="Moran D.A.P."/>
            <person name="Tomita M."/>
            <person name="Numata K."/>
            <person name="Arakawa K."/>
        </authorList>
    </citation>
    <scope>NUCLEOTIDE SEQUENCE</scope>
</reference>
<dbReference type="Proteomes" id="UP000886998">
    <property type="component" value="Unassembled WGS sequence"/>
</dbReference>
<protein>
    <submittedName>
        <fullName evidence="1">Uncharacterized protein</fullName>
    </submittedName>
</protein>
<accession>A0A8X6XVJ3</accession>